<evidence type="ECO:0000313" key="1">
    <source>
        <dbReference type="EMBL" id="QNP53952.1"/>
    </source>
</evidence>
<name>A0A7H0H086_9BACT</name>
<sequence>MYLNAGVNTRLSNIMLSYWSGNGFVSPQGGRLYQSISSTVNNADFTQRRRELLILRMFSDFHLPGNVLLTTRFEPFYDFNRRQIEFSFGTYLNFNQEFFLTMLRRAD</sequence>
<dbReference type="Proteomes" id="UP000516093">
    <property type="component" value="Chromosome"/>
</dbReference>
<reference evidence="1 2" key="1">
    <citation type="submission" date="2020-08" db="EMBL/GenBank/DDBJ databases">
        <title>Genome sequence of Hymenobacter qilianensis JCM 19763T.</title>
        <authorList>
            <person name="Hyun D.-W."/>
            <person name="Bae J.-W."/>
        </authorList>
    </citation>
    <scope>NUCLEOTIDE SEQUENCE [LARGE SCALE GENOMIC DNA]</scope>
    <source>
        <strain evidence="1 2">JCM 19763</strain>
    </source>
</reference>
<proteinExistence type="predicted"/>
<gene>
    <name evidence="1" type="ORF">H9L05_10740</name>
</gene>
<organism evidence="1 2">
    <name type="scientific">Hymenobacter qilianensis</name>
    <dbReference type="NCBI Taxonomy" id="1385715"/>
    <lineage>
        <taxon>Bacteria</taxon>
        <taxon>Pseudomonadati</taxon>
        <taxon>Bacteroidota</taxon>
        <taxon>Cytophagia</taxon>
        <taxon>Cytophagales</taxon>
        <taxon>Hymenobacteraceae</taxon>
        <taxon>Hymenobacter</taxon>
    </lineage>
</organism>
<protein>
    <submittedName>
        <fullName evidence="1">Uncharacterized protein</fullName>
    </submittedName>
</protein>
<keyword evidence="2" id="KW-1185">Reference proteome</keyword>
<dbReference type="EMBL" id="CP060784">
    <property type="protein sequence ID" value="QNP53952.1"/>
    <property type="molecule type" value="Genomic_DNA"/>
</dbReference>
<dbReference type="KEGG" id="hqi:H9L05_10740"/>
<accession>A0A7H0H086</accession>
<evidence type="ECO:0000313" key="2">
    <source>
        <dbReference type="Proteomes" id="UP000516093"/>
    </source>
</evidence>
<dbReference type="AlphaFoldDB" id="A0A7H0H086"/>
<dbReference type="RefSeq" id="WP_187734126.1">
    <property type="nucleotide sequence ID" value="NZ_CP060784.1"/>
</dbReference>